<dbReference type="Gene3D" id="3.30.700.10">
    <property type="entry name" value="Glycoprotein, Type 4 Pilin"/>
    <property type="match status" value="1"/>
</dbReference>
<dbReference type="EMBL" id="RBUA01000547">
    <property type="protein sequence ID" value="RMU58746.1"/>
    <property type="molecule type" value="Genomic_DNA"/>
</dbReference>
<dbReference type="GO" id="GO:0005886">
    <property type="term" value="C:plasma membrane"/>
    <property type="evidence" value="ECO:0007669"/>
    <property type="project" value="UniProtKB-SubCell"/>
</dbReference>
<keyword evidence="3" id="KW-1003">Cell membrane</keyword>
<evidence type="ECO:0000256" key="9">
    <source>
        <dbReference type="ARBA" id="ARBA00025772"/>
    </source>
</evidence>
<sequence>MPTWATGNNPPVAQRGFTLLEMLVVILLIGIAAGLLGLGVRQGLQVAKERRVVAQMVEALRATRASAIVSGQATHTRFDLQGRTFQASGRASQQWPAQVQVTLHSAEQAGSAVVFYPDGSSTGGNLLLANGSRRWRIDIGWLTGSVQSKALP</sequence>
<feature type="domain" description="General secretion pathway GspH" evidence="12">
    <location>
        <begin position="54"/>
        <end position="141"/>
    </location>
</feature>
<evidence type="ECO:0000256" key="7">
    <source>
        <dbReference type="ARBA" id="ARBA00022989"/>
    </source>
</evidence>
<dbReference type="GO" id="GO:0015628">
    <property type="term" value="P:protein secretion by the type II secretion system"/>
    <property type="evidence" value="ECO:0007669"/>
    <property type="project" value="InterPro"/>
</dbReference>
<evidence type="ECO:0000256" key="10">
    <source>
        <dbReference type="ARBA" id="ARBA00030775"/>
    </source>
</evidence>
<dbReference type="Proteomes" id="UP000280395">
    <property type="component" value="Unassembled WGS sequence"/>
</dbReference>
<name>A0A3M5VKL7_PSESX</name>
<evidence type="ECO:0000256" key="5">
    <source>
        <dbReference type="ARBA" id="ARBA00022519"/>
    </source>
</evidence>
<comment type="subcellular location">
    <subcellularLocation>
        <location evidence="1">Cell inner membrane</location>
        <topology evidence="1">Single-pass membrane protein</topology>
    </subcellularLocation>
</comment>
<keyword evidence="4" id="KW-0488">Methylation</keyword>
<feature type="transmembrane region" description="Helical" evidence="11">
    <location>
        <begin position="20"/>
        <end position="40"/>
    </location>
</feature>
<dbReference type="AlphaFoldDB" id="A0A3M5VKL7"/>
<protein>
    <recommendedName>
        <fullName evidence="2">Type II secretion system protein H</fullName>
    </recommendedName>
    <alternativeName>
        <fullName evidence="10">General secretion pathway protein H</fullName>
    </alternativeName>
</protein>
<dbReference type="SUPFAM" id="SSF54523">
    <property type="entry name" value="Pili subunits"/>
    <property type="match status" value="1"/>
</dbReference>
<keyword evidence="8 11" id="KW-0472">Membrane</keyword>
<keyword evidence="6 11" id="KW-0812">Transmembrane</keyword>
<evidence type="ECO:0000256" key="8">
    <source>
        <dbReference type="ARBA" id="ARBA00023136"/>
    </source>
</evidence>
<evidence type="ECO:0000256" key="6">
    <source>
        <dbReference type="ARBA" id="ARBA00022692"/>
    </source>
</evidence>
<organism evidence="13 14">
    <name type="scientific">Pseudomonas syringae pv. avii</name>
    <dbReference type="NCBI Taxonomy" id="663959"/>
    <lineage>
        <taxon>Bacteria</taxon>
        <taxon>Pseudomonadati</taxon>
        <taxon>Pseudomonadota</taxon>
        <taxon>Gammaproteobacteria</taxon>
        <taxon>Pseudomonadales</taxon>
        <taxon>Pseudomonadaceae</taxon>
        <taxon>Pseudomonas</taxon>
        <taxon>Pseudomonas syringae</taxon>
    </lineage>
</organism>
<gene>
    <name evidence="13" type="ORF">ALP29_04579</name>
</gene>
<evidence type="ECO:0000259" key="12">
    <source>
        <dbReference type="Pfam" id="PF12019"/>
    </source>
</evidence>
<dbReference type="GO" id="GO:0015627">
    <property type="term" value="C:type II protein secretion system complex"/>
    <property type="evidence" value="ECO:0007669"/>
    <property type="project" value="InterPro"/>
</dbReference>
<dbReference type="InterPro" id="IPR022346">
    <property type="entry name" value="T2SS_GspH"/>
</dbReference>
<proteinExistence type="inferred from homology"/>
<dbReference type="Pfam" id="PF07963">
    <property type="entry name" value="N_methyl"/>
    <property type="match status" value="1"/>
</dbReference>
<dbReference type="InterPro" id="IPR012902">
    <property type="entry name" value="N_methyl_site"/>
</dbReference>
<comment type="similarity">
    <text evidence="9">Belongs to the GSP H family.</text>
</comment>
<evidence type="ECO:0000256" key="2">
    <source>
        <dbReference type="ARBA" id="ARBA00021549"/>
    </source>
</evidence>
<dbReference type="NCBIfam" id="TIGR02532">
    <property type="entry name" value="IV_pilin_GFxxxE"/>
    <property type="match status" value="1"/>
</dbReference>
<keyword evidence="7 11" id="KW-1133">Transmembrane helix</keyword>
<evidence type="ECO:0000256" key="3">
    <source>
        <dbReference type="ARBA" id="ARBA00022475"/>
    </source>
</evidence>
<evidence type="ECO:0000256" key="11">
    <source>
        <dbReference type="SAM" id="Phobius"/>
    </source>
</evidence>
<dbReference type="Pfam" id="PF12019">
    <property type="entry name" value="GspH"/>
    <property type="match status" value="1"/>
</dbReference>
<dbReference type="InterPro" id="IPR045584">
    <property type="entry name" value="Pilin-like"/>
</dbReference>
<reference evidence="13 14" key="1">
    <citation type="submission" date="2018-08" db="EMBL/GenBank/DDBJ databases">
        <title>Recombination of ecologically and evolutionarily significant loci maintains genetic cohesion in the Pseudomonas syringae species complex.</title>
        <authorList>
            <person name="Dillon M."/>
            <person name="Thakur S."/>
            <person name="Almeida R.N.D."/>
            <person name="Weir B.S."/>
            <person name="Guttman D.S."/>
        </authorList>
    </citation>
    <scope>NUCLEOTIDE SEQUENCE [LARGE SCALE GENOMIC DNA]</scope>
    <source>
        <strain evidence="13 14">ICMP 14479</strain>
    </source>
</reference>
<evidence type="ECO:0000256" key="4">
    <source>
        <dbReference type="ARBA" id="ARBA00022481"/>
    </source>
</evidence>
<evidence type="ECO:0000313" key="13">
    <source>
        <dbReference type="EMBL" id="RMU58746.1"/>
    </source>
</evidence>
<accession>A0A3M5VKL7</accession>
<comment type="caution">
    <text evidence="13">The sequence shown here is derived from an EMBL/GenBank/DDBJ whole genome shotgun (WGS) entry which is preliminary data.</text>
</comment>
<evidence type="ECO:0000313" key="14">
    <source>
        <dbReference type="Proteomes" id="UP000280395"/>
    </source>
</evidence>
<dbReference type="PROSITE" id="PS00409">
    <property type="entry name" value="PROKAR_NTER_METHYL"/>
    <property type="match status" value="1"/>
</dbReference>
<keyword evidence="5" id="KW-0997">Cell inner membrane</keyword>
<evidence type="ECO:0000256" key="1">
    <source>
        <dbReference type="ARBA" id="ARBA00004377"/>
    </source>
</evidence>